<dbReference type="Pfam" id="PF08447">
    <property type="entry name" value="PAS_3"/>
    <property type="match status" value="1"/>
</dbReference>
<evidence type="ECO:0000256" key="5">
    <source>
        <dbReference type="ARBA" id="ARBA00022692"/>
    </source>
</evidence>
<evidence type="ECO:0000256" key="13">
    <source>
        <dbReference type="SAM" id="MobiDB-lite"/>
    </source>
</evidence>
<dbReference type="PANTHER" id="PTHR44757:SF2">
    <property type="entry name" value="BIOFILM ARCHITECTURE MAINTENANCE PROTEIN MBAA"/>
    <property type="match status" value="1"/>
</dbReference>
<dbReference type="PROSITE" id="PS50887">
    <property type="entry name" value="GGDEF"/>
    <property type="match status" value="1"/>
</dbReference>
<keyword evidence="11 14" id="KW-0472">Membrane</keyword>
<dbReference type="InterPro" id="IPR035965">
    <property type="entry name" value="PAS-like_dom_sf"/>
</dbReference>
<dbReference type="InterPro" id="IPR033479">
    <property type="entry name" value="dCache_1"/>
</dbReference>
<dbReference type="InterPro" id="IPR003660">
    <property type="entry name" value="HAMP_dom"/>
</dbReference>
<dbReference type="NCBIfam" id="TIGR00254">
    <property type="entry name" value="GGDEF"/>
    <property type="match status" value="1"/>
</dbReference>
<dbReference type="InterPro" id="IPR000700">
    <property type="entry name" value="PAS-assoc_C"/>
</dbReference>
<dbReference type="SUPFAM" id="SSF158472">
    <property type="entry name" value="HAMP domain-like"/>
    <property type="match status" value="1"/>
</dbReference>
<dbReference type="CDD" id="cd00130">
    <property type="entry name" value="PAS"/>
    <property type="match status" value="2"/>
</dbReference>
<dbReference type="eggNOG" id="COG2199">
    <property type="taxonomic scope" value="Bacteria"/>
</dbReference>
<feature type="transmembrane region" description="Helical" evidence="14">
    <location>
        <begin position="285"/>
        <end position="304"/>
    </location>
</feature>
<dbReference type="NCBIfam" id="TIGR00229">
    <property type="entry name" value="sensory_box"/>
    <property type="match status" value="1"/>
</dbReference>
<dbReference type="RefSeq" id="WP_005029492.1">
    <property type="nucleotide sequence ID" value="NZ_KE150238.1"/>
</dbReference>
<keyword evidence="4" id="KW-0808">Transferase</keyword>
<evidence type="ECO:0000256" key="10">
    <source>
        <dbReference type="ARBA" id="ARBA00023012"/>
    </source>
</evidence>
<evidence type="ECO:0000256" key="8">
    <source>
        <dbReference type="ARBA" id="ARBA00022840"/>
    </source>
</evidence>
<keyword evidence="3" id="KW-0597">Phosphoprotein</keyword>
<keyword evidence="2" id="KW-1003">Cell membrane</keyword>
<feature type="coiled-coil region" evidence="12">
    <location>
        <begin position="349"/>
        <end position="383"/>
    </location>
</feature>
<evidence type="ECO:0000256" key="14">
    <source>
        <dbReference type="SAM" id="Phobius"/>
    </source>
</evidence>
<dbReference type="Gene3D" id="3.30.70.270">
    <property type="match status" value="1"/>
</dbReference>
<dbReference type="InterPro" id="IPR013655">
    <property type="entry name" value="PAS_fold_3"/>
</dbReference>
<dbReference type="SMART" id="SM00267">
    <property type="entry name" value="GGDEF"/>
    <property type="match status" value="1"/>
</dbReference>
<dbReference type="SUPFAM" id="SSF55785">
    <property type="entry name" value="PYP-like sensor domain (PAS domain)"/>
    <property type="match status" value="2"/>
</dbReference>
<organism evidence="19 20">
    <name type="scientific">Bilophila wadsworthia (strain 3_1_6)</name>
    <dbReference type="NCBI Taxonomy" id="563192"/>
    <lineage>
        <taxon>Bacteria</taxon>
        <taxon>Pseudomonadati</taxon>
        <taxon>Thermodesulfobacteriota</taxon>
        <taxon>Desulfovibrionia</taxon>
        <taxon>Desulfovibrionales</taxon>
        <taxon>Desulfovibrionaceae</taxon>
        <taxon>Bilophila</taxon>
    </lineage>
</organism>
<keyword evidence="10" id="KW-0902">Two-component regulatory system</keyword>
<evidence type="ECO:0000256" key="12">
    <source>
        <dbReference type="SAM" id="Coils"/>
    </source>
</evidence>
<feature type="domain" description="HAMP" evidence="17">
    <location>
        <begin position="305"/>
        <end position="357"/>
    </location>
</feature>
<evidence type="ECO:0000256" key="1">
    <source>
        <dbReference type="ARBA" id="ARBA00004651"/>
    </source>
</evidence>
<evidence type="ECO:0000259" key="18">
    <source>
        <dbReference type="PROSITE" id="PS50887"/>
    </source>
</evidence>
<dbReference type="GeneID" id="78084527"/>
<feature type="domain" description="GGDEF" evidence="18">
    <location>
        <begin position="663"/>
        <end position="797"/>
    </location>
</feature>
<dbReference type="SMART" id="SM00091">
    <property type="entry name" value="PAS"/>
    <property type="match status" value="2"/>
</dbReference>
<evidence type="ECO:0000259" key="15">
    <source>
        <dbReference type="PROSITE" id="PS50112"/>
    </source>
</evidence>
<keyword evidence="7" id="KW-0418">Kinase</keyword>
<dbReference type="PROSITE" id="PS50113">
    <property type="entry name" value="PAC"/>
    <property type="match status" value="2"/>
</dbReference>
<dbReference type="OrthoDB" id="23692at2"/>
<dbReference type="SUPFAM" id="SSF103190">
    <property type="entry name" value="Sensory domain-like"/>
    <property type="match status" value="1"/>
</dbReference>
<dbReference type="HOGENOM" id="CLU_343477_0_0_7"/>
<accession>E5YA60</accession>
<evidence type="ECO:0000313" key="19">
    <source>
        <dbReference type="EMBL" id="EFV43061.1"/>
    </source>
</evidence>
<dbReference type="GO" id="GO:0005886">
    <property type="term" value="C:plasma membrane"/>
    <property type="evidence" value="ECO:0007669"/>
    <property type="project" value="UniProtKB-SubCell"/>
</dbReference>
<comment type="caution">
    <text evidence="19">The sequence shown here is derived from an EMBL/GenBank/DDBJ whole genome shotgun (WGS) entry which is preliminary data.</text>
</comment>
<dbReference type="InterPro" id="IPR043128">
    <property type="entry name" value="Rev_trsase/Diguanyl_cyclase"/>
</dbReference>
<feature type="domain" description="PAS" evidence="15">
    <location>
        <begin position="376"/>
        <end position="451"/>
    </location>
</feature>
<dbReference type="Pfam" id="PF02743">
    <property type="entry name" value="dCache_1"/>
    <property type="match status" value="1"/>
</dbReference>
<dbReference type="EMBL" id="ADCP02000001">
    <property type="protein sequence ID" value="EFV43061.1"/>
    <property type="molecule type" value="Genomic_DNA"/>
</dbReference>
<gene>
    <name evidence="19" type="ORF">HMPREF0179_03078</name>
</gene>
<evidence type="ECO:0000256" key="9">
    <source>
        <dbReference type="ARBA" id="ARBA00022989"/>
    </source>
</evidence>
<dbReference type="InterPro" id="IPR052155">
    <property type="entry name" value="Biofilm_reg_signaling"/>
</dbReference>
<dbReference type="Pfam" id="PF00672">
    <property type="entry name" value="HAMP"/>
    <property type="match status" value="1"/>
</dbReference>
<evidence type="ECO:0000256" key="11">
    <source>
        <dbReference type="ARBA" id="ARBA00023136"/>
    </source>
</evidence>
<dbReference type="AlphaFoldDB" id="E5YA60"/>
<evidence type="ECO:0000256" key="3">
    <source>
        <dbReference type="ARBA" id="ARBA00022553"/>
    </source>
</evidence>
<feature type="domain" description="PAC" evidence="16">
    <location>
        <begin position="583"/>
        <end position="635"/>
    </location>
</feature>
<dbReference type="InterPro" id="IPR029151">
    <property type="entry name" value="Sensor-like_sf"/>
</dbReference>
<keyword evidence="9 14" id="KW-1133">Transmembrane helix</keyword>
<evidence type="ECO:0000256" key="6">
    <source>
        <dbReference type="ARBA" id="ARBA00022741"/>
    </source>
</evidence>
<proteinExistence type="predicted"/>
<dbReference type="STRING" id="563192.HMPREF0179_03078"/>
<dbReference type="InterPro" id="IPR029787">
    <property type="entry name" value="Nucleotide_cyclase"/>
</dbReference>
<dbReference type="SMART" id="SM00086">
    <property type="entry name" value="PAC"/>
    <property type="match status" value="2"/>
</dbReference>
<sequence>MSLIARMIIPISVIVTLATSFIGWKAYSDARDSVAEATRILEISTLDAVGRELTTVMNLTRQHLLTVADRIAIIELLRNPDESPEGERSKLLTRHLRRAVLDFPSIDGLAVLNSRGTVIASVNPGENATSRKTSSYFHKALQGAQTLDGPLVLPYTQEKAFIISTPIYDRGKVSGVLVGAINMEHLTRLIVDPVTLNGMGYVFVCTPGGSVIMHRDRNKMFADNVSEQRFIKEATADKDRFLEYRNPQGQIMYSAYTALPNGWIIVAAASKEAMLAGVRNLRSDIILSCAGALLLVTLLIYLILRKVTGVLQEGVEFAERVASGDLDRSLNIRREDELGKLARALNTMVQRLKASFSMAEERAREAEEASARATETSQELEAVINGVRGGVARLELTDNLRVLWANAGFYALAGRSHAEYEQDVHDEALLVVHPDDRAHLLGAFRSSLASNIPVHTEYRILRRDGGVVWIYLQASLVGHRDGVPVFQGVFVDVSKQKNTMRALELEQQRNRIVAELTNDIIFEYDYDTDEMTCSERYETIFHKPRVIPNYRRHQDNLLNMLLPEDAKTLQEAYRRIEQGVDSYALTLRLLQPEAGYQWYSIRFRSIRDETGRAIKLIGQLTNIHHQKLEEDRLRHEASTDLLTQIYNKITTEHLVSLELQEGRNHALIVVDLDKFKYANDTFGHLFGDSVIKAVAATLRATFRATDIVGRTGGDEFVVLAKDISLSDGLETLKAKCRRLSVELAHVSLGQDYVISASIGISLFPRDGKTYAELFAKADAALYQIKNTGRGHFAVYGEVPETETKALPSGGKGMPLMPRGPRNDA</sequence>
<protein>
    <submittedName>
        <fullName evidence="19">Diguanylate cyclase (GGDEF) domain-containing protein</fullName>
    </submittedName>
</protein>
<evidence type="ECO:0000313" key="20">
    <source>
        <dbReference type="Proteomes" id="UP000006034"/>
    </source>
</evidence>
<dbReference type="GO" id="GO:0005524">
    <property type="term" value="F:ATP binding"/>
    <property type="evidence" value="ECO:0007669"/>
    <property type="project" value="UniProtKB-KW"/>
</dbReference>
<dbReference type="CDD" id="cd18773">
    <property type="entry name" value="PDC1_HK_sensor"/>
    <property type="match status" value="1"/>
</dbReference>
<dbReference type="PROSITE" id="PS50885">
    <property type="entry name" value="HAMP"/>
    <property type="match status" value="1"/>
</dbReference>
<dbReference type="Pfam" id="PF00990">
    <property type="entry name" value="GGDEF"/>
    <property type="match status" value="1"/>
</dbReference>
<keyword evidence="12" id="KW-0175">Coiled coil</keyword>
<keyword evidence="5 14" id="KW-0812">Transmembrane</keyword>
<reference evidence="19 20" key="2">
    <citation type="submission" date="2013-04" db="EMBL/GenBank/DDBJ databases">
        <title>The Genome Sequence of Bilophila wadsworthia 3_1_6.</title>
        <authorList>
            <consortium name="The Broad Institute Genomics Platform"/>
            <person name="Earl A."/>
            <person name="Ward D."/>
            <person name="Feldgarden M."/>
            <person name="Gevers D."/>
            <person name="Sibley C."/>
            <person name="Strauss J."/>
            <person name="Allen-Vercoe E."/>
            <person name="Walker B."/>
            <person name="Young S."/>
            <person name="Zeng Q."/>
            <person name="Gargeya S."/>
            <person name="Fitzgerald M."/>
            <person name="Haas B."/>
            <person name="Abouelleil A."/>
            <person name="Allen A.W."/>
            <person name="Alvarado L."/>
            <person name="Arachchi H.M."/>
            <person name="Berlin A.M."/>
            <person name="Chapman S.B."/>
            <person name="Gainer-Dewar J."/>
            <person name="Goldberg J."/>
            <person name="Griggs A."/>
            <person name="Gujja S."/>
            <person name="Hansen M."/>
            <person name="Howarth C."/>
            <person name="Imamovic A."/>
            <person name="Ireland A."/>
            <person name="Larimer J."/>
            <person name="McCowan C."/>
            <person name="Murphy C."/>
            <person name="Pearson M."/>
            <person name="Poon T.W."/>
            <person name="Priest M."/>
            <person name="Roberts A."/>
            <person name="Saif S."/>
            <person name="Shea T."/>
            <person name="Sisk P."/>
            <person name="Sykes S."/>
            <person name="Wortman J."/>
            <person name="Nusbaum C."/>
            <person name="Birren B."/>
        </authorList>
    </citation>
    <scope>NUCLEOTIDE SEQUENCE [LARGE SCALE GENOMIC DNA]</scope>
    <source>
        <strain evidence="19 20">3_1_6</strain>
    </source>
</reference>
<dbReference type="CDD" id="cd06225">
    <property type="entry name" value="HAMP"/>
    <property type="match status" value="1"/>
</dbReference>
<dbReference type="Gene3D" id="3.30.450.20">
    <property type="entry name" value="PAS domain"/>
    <property type="match status" value="3"/>
</dbReference>
<dbReference type="GO" id="GO:0016301">
    <property type="term" value="F:kinase activity"/>
    <property type="evidence" value="ECO:0007669"/>
    <property type="project" value="UniProtKB-KW"/>
</dbReference>
<evidence type="ECO:0000256" key="4">
    <source>
        <dbReference type="ARBA" id="ARBA00022679"/>
    </source>
</evidence>
<dbReference type="PANTHER" id="PTHR44757">
    <property type="entry name" value="DIGUANYLATE CYCLASE DGCP"/>
    <property type="match status" value="1"/>
</dbReference>
<comment type="subcellular location">
    <subcellularLocation>
        <location evidence="1">Cell membrane</location>
        <topology evidence="1">Multi-pass membrane protein</topology>
    </subcellularLocation>
</comment>
<dbReference type="Gene3D" id="6.10.340.10">
    <property type="match status" value="1"/>
</dbReference>
<dbReference type="SMART" id="SM00304">
    <property type="entry name" value="HAMP"/>
    <property type="match status" value="1"/>
</dbReference>
<evidence type="ECO:0000256" key="2">
    <source>
        <dbReference type="ARBA" id="ARBA00022475"/>
    </source>
</evidence>
<dbReference type="InterPro" id="IPR000160">
    <property type="entry name" value="GGDEF_dom"/>
</dbReference>
<evidence type="ECO:0000259" key="17">
    <source>
        <dbReference type="PROSITE" id="PS50885"/>
    </source>
</evidence>
<dbReference type="SUPFAM" id="SSF55073">
    <property type="entry name" value="Nucleotide cyclase"/>
    <property type="match status" value="1"/>
</dbReference>
<feature type="region of interest" description="Disordered" evidence="13">
    <location>
        <begin position="803"/>
        <end position="824"/>
    </location>
</feature>
<keyword evidence="6" id="KW-0547">Nucleotide-binding</keyword>
<dbReference type="Proteomes" id="UP000006034">
    <property type="component" value="Unassembled WGS sequence"/>
</dbReference>
<keyword evidence="20" id="KW-1185">Reference proteome</keyword>
<dbReference type="GO" id="GO:0000160">
    <property type="term" value="P:phosphorelay signal transduction system"/>
    <property type="evidence" value="ECO:0007669"/>
    <property type="project" value="UniProtKB-KW"/>
</dbReference>
<evidence type="ECO:0000256" key="7">
    <source>
        <dbReference type="ARBA" id="ARBA00022777"/>
    </source>
</evidence>
<dbReference type="InterPro" id="IPR000014">
    <property type="entry name" value="PAS"/>
</dbReference>
<dbReference type="InterPro" id="IPR001610">
    <property type="entry name" value="PAC"/>
</dbReference>
<dbReference type="PROSITE" id="PS50112">
    <property type="entry name" value="PAS"/>
    <property type="match status" value="1"/>
</dbReference>
<dbReference type="CDD" id="cd01949">
    <property type="entry name" value="GGDEF"/>
    <property type="match status" value="1"/>
</dbReference>
<feature type="domain" description="PAC" evidence="16">
    <location>
        <begin position="454"/>
        <end position="505"/>
    </location>
</feature>
<reference evidence="19 20" key="1">
    <citation type="submission" date="2010-10" db="EMBL/GenBank/DDBJ databases">
        <authorList>
            <consortium name="The Broad Institute Genome Sequencing Platform"/>
            <person name="Ward D."/>
            <person name="Earl A."/>
            <person name="Feldgarden M."/>
            <person name="Young S.K."/>
            <person name="Gargeya S."/>
            <person name="Zeng Q."/>
            <person name="Alvarado L."/>
            <person name="Berlin A."/>
            <person name="Bochicchio J."/>
            <person name="Chapman S.B."/>
            <person name="Chen Z."/>
            <person name="Freedman E."/>
            <person name="Gellesch M."/>
            <person name="Goldberg J."/>
            <person name="Griggs A."/>
            <person name="Gujja S."/>
            <person name="Heilman E."/>
            <person name="Heiman D."/>
            <person name="Howarth C."/>
            <person name="Mehta T."/>
            <person name="Neiman D."/>
            <person name="Pearson M."/>
            <person name="Roberts A."/>
            <person name="Saif S."/>
            <person name="Shea T."/>
            <person name="Shenoy N."/>
            <person name="Sisk P."/>
            <person name="Stolte C."/>
            <person name="Sykes S."/>
            <person name="White J."/>
            <person name="Yandava C."/>
            <person name="Allen-Vercoe E."/>
            <person name="Sibley C."/>
            <person name="Ambrose C.E."/>
            <person name="Strauss J."/>
            <person name="Daigneault M."/>
            <person name="Haas B."/>
            <person name="Nusbaum C."/>
            <person name="Birren B."/>
        </authorList>
    </citation>
    <scope>NUCLEOTIDE SEQUENCE [LARGE SCALE GENOMIC DNA]</scope>
    <source>
        <strain evidence="19 20">3_1_6</strain>
    </source>
</reference>
<dbReference type="eggNOG" id="COG4191">
    <property type="taxonomic scope" value="Bacteria"/>
</dbReference>
<keyword evidence="8" id="KW-0067">ATP-binding</keyword>
<name>E5YA60_BILW3</name>
<evidence type="ECO:0000259" key="16">
    <source>
        <dbReference type="PROSITE" id="PS50113"/>
    </source>
</evidence>